<dbReference type="Proteomes" id="UP000522262">
    <property type="component" value="Unassembled WGS sequence"/>
</dbReference>
<evidence type="ECO:0000313" key="2">
    <source>
        <dbReference type="Proteomes" id="UP000522262"/>
    </source>
</evidence>
<keyword evidence="2" id="KW-1185">Reference proteome</keyword>
<sequence length="115" mass="13621">MEILLDSSEEAYSDWLAKCDKDRNTEDFSIHLDEKRALEKRLEHEGLFTDISLFWSFKTKRHERWGPSCYISFAFDDKRKEYGYIDLEAWDDGGNAKFVRLKTSEENASSLVLRE</sequence>
<gene>
    <name evidence="1" type="ORF">FMEXI_2609</name>
</gene>
<dbReference type="AlphaFoldDB" id="A0A8H5JF02"/>
<name>A0A8H5JF02_9HYPO</name>
<accession>A0A8H5JF02</accession>
<reference evidence="1 2" key="1">
    <citation type="submission" date="2020-05" db="EMBL/GenBank/DDBJ databases">
        <title>Identification and distribution of gene clusters putatively required for synthesis of sphingolipid metabolism inhibitors in phylogenetically diverse species of the filamentous fungus Fusarium.</title>
        <authorList>
            <person name="Kim H.-S."/>
            <person name="Busman M."/>
            <person name="Brown D.W."/>
            <person name="Divon H."/>
            <person name="Uhlig S."/>
            <person name="Proctor R.H."/>
        </authorList>
    </citation>
    <scope>NUCLEOTIDE SEQUENCE [LARGE SCALE GENOMIC DNA]</scope>
    <source>
        <strain evidence="1 2">NRRL 53147</strain>
    </source>
</reference>
<comment type="caution">
    <text evidence="1">The sequence shown here is derived from an EMBL/GenBank/DDBJ whole genome shotgun (WGS) entry which is preliminary data.</text>
</comment>
<protein>
    <submittedName>
        <fullName evidence="1">Uncharacterized protein</fullName>
    </submittedName>
</protein>
<organism evidence="1 2">
    <name type="scientific">Fusarium mexicanum</name>
    <dbReference type="NCBI Taxonomy" id="751941"/>
    <lineage>
        <taxon>Eukaryota</taxon>
        <taxon>Fungi</taxon>
        <taxon>Dikarya</taxon>
        <taxon>Ascomycota</taxon>
        <taxon>Pezizomycotina</taxon>
        <taxon>Sordariomycetes</taxon>
        <taxon>Hypocreomycetidae</taxon>
        <taxon>Hypocreales</taxon>
        <taxon>Nectriaceae</taxon>
        <taxon>Fusarium</taxon>
        <taxon>Fusarium fujikuroi species complex</taxon>
    </lineage>
</organism>
<proteinExistence type="predicted"/>
<evidence type="ECO:0000313" key="1">
    <source>
        <dbReference type="EMBL" id="KAF5552830.1"/>
    </source>
</evidence>
<dbReference type="EMBL" id="JAAOAM010000058">
    <property type="protein sequence ID" value="KAF5552830.1"/>
    <property type="molecule type" value="Genomic_DNA"/>
</dbReference>